<feature type="transmembrane region" description="Helical" evidence="12">
    <location>
        <begin position="209"/>
        <end position="231"/>
    </location>
</feature>
<organism evidence="14 15">
    <name type="scientific">Pontiella desulfatans</name>
    <dbReference type="NCBI Taxonomy" id="2750659"/>
    <lineage>
        <taxon>Bacteria</taxon>
        <taxon>Pseudomonadati</taxon>
        <taxon>Kiritimatiellota</taxon>
        <taxon>Kiritimatiellia</taxon>
        <taxon>Kiritimatiellales</taxon>
        <taxon>Pontiellaceae</taxon>
        <taxon>Pontiella</taxon>
    </lineage>
</organism>
<evidence type="ECO:0000256" key="12">
    <source>
        <dbReference type="SAM" id="Phobius"/>
    </source>
</evidence>
<keyword evidence="15" id="KW-1185">Reference proteome</keyword>
<dbReference type="CDD" id="cd03505">
    <property type="entry name" value="Delta9-FADS-like"/>
    <property type="match status" value="1"/>
</dbReference>
<evidence type="ECO:0000256" key="10">
    <source>
        <dbReference type="ARBA" id="ARBA00023136"/>
    </source>
</evidence>
<dbReference type="GO" id="GO:0016020">
    <property type="term" value="C:membrane"/>
    <property type="evidence" value="ECO:0007669"/>
    <property type="project" value="UniProtKB-SubCell"/>
</dbReference>
<evidence type="ECO:0000256" key="3">
    <source>
        <dbReference type="ARBA" id="ARBA00022516"/>
    </source>
</evidence>
<protein>
    <recommendedName>
        <fullName evidence="13">Fatty acid desaturase domain-containing protein</fullName>
    </recommendedName>
</protein>
<comment type="similarity">
    <text evidence="2">Belongs to the fatty acid desaturase type 2 family.</text>
</comment>
<evidence type="ECO:0000256" key="11">
    <source>
        <dbReference type="ARBA" id="ARBA00023160"/>
    </source>
</evidence>
<evidence type="ECO:0000256" key="6">
    <source>
        <dbReference type="ARBA" id="ARBA00022989"/>
    </source>
</evidence>
<dbReference type="AlphaFoldDB" id="A0A6C2TVI6"/>
<evidence type="ECO:0000256" key="4">
    <source>
        <dbReference type="ARBA" id="ARBA00022692"/>
    </source>
</evidence>
<keyword evidence="10 12" id="KW-0472">Membrane</keyword>
<feature type="transmembrane region" description="Helical" evidence="12">
    <location>
        <begin position="34"/>
        <end position="55"/>
    </location>
</feature>
<evidence type="ECO:0000313" key="14">
    <source>
        <dbReference type="EMBL" id="VGO11593.1"/>
    </source>
</evidence>
<dbReference type="Proteomes" id="UP000366872">
    <property type="component" value="Unassembled WGS sequence"/>
</dbReference>
<keyword evidence="5" id="KW-0276">Fatty acid metabolism</keyword>
<evidence type="ECO:0000256" key="8">
    <source>
        <dbReference type="ARBA" id="ARBA00023004"/>
    </source>
</evidence>
<evidence type="ECO:0000256" key="7">
    <source>
        <dbReference type="ARBA" id="ARBA00023002"/>
    </source>
</evidence>
<evidence type="ECO:0000256" key="9">
    <source>
        <dbReference type="ARBA" id="ARBA00023098"/>
    </source>
</evidence>
<keyword evidence="6 12" id="KW-1133">Transmembrane helix</keyword>
<dbReference type="GO" id="GO:0016717">
    <property type="term" value="F:oxidoreductase activity, acting on paired donors, with oxidation of a pair of donors resulting in the reduction of molecular oxygen to two molecules of water"/>
    <property type="evidence" value="ECO:0007669"/>
    <property type="project" value="InterPro"/>
</dbReference>
<accession>A0A6C2TVI6</accession>
<keyword evidence="7" id="KW-0560">Oxidoreductase</keyword>
<comment type="subcellular location">
    <subcellularLocation>
        <location evidence="1">Membrane</location>
        <topology evidence="1">Multi-pass membrane protein</topology>
    </subcellularLocation>
</comment>
<dbReference type="Pfam" id="PF00487">
    <property type="entry name" value="FA_desaturase"/>
    <property type="match status" value="1"/>
</dbReference>
<evidence type="ECO:0000256" key="2">
    <source>
        <dbReference type="ARBA" id="ARBA00008749"/>
    </source>
</evidence>
<gene>
    <name evidence="14" type="ORF">PDESU_00138</name>
</gene>
<keyword evidence="9" id="KW-0443">Lipid metabolism</keyword>
<dbReference type="EMBL" id="CAAHFG010000001">
    <property type="protein sequence ID" value="VGO11593.1"/>
    <property type="molecule type" value="Genomic_DNA"/>
</dbReference>
<feature type="transmembrane region" description="Helical" evidence="12">
    <location>
        <begin position="177"/>
        <end position="197"/>
    </location>
</feature>
<keyword evidence="4 12" id="KW-0812">Transmembrane</keyword>
<feature type="domain" description="Fatty acid desaturase" evidence="13">
    <location>
        <begin position="58"/>
        <end position="281"/>
    </location>
</feature>
<keyword evidence="8" id="KW-0408">Iron</keyword>
<dbReference type="InterPro" id="IPR015876">
    <property type="entry name" value="Acyl-CoA_DS"/>
</dbReference>
<keyword evidence="3" id="KW-0444">Lipid biosynthesis</keyword>
<feature type="transmembrane region" description="Helical" evidence="12">
    <location>
        <begin position="61"/>
        <end position="80"/>
    </location>
</feature>
<dbReference type="InterPro" id="IPR005804">
    <property type="entry name" value="FA_desaturase_dom"/>
</dbReference>
<dbReference type="PANTHER" id="PTHR11351">
    <property type="entry name" value="ACYL-COA DESATURASE"/>
    <property type="match status" value="1"/>
</dbReference>
<dbReference type="PANTHER" id="PTHR11351:SF31">
    <property type="entry name" value="DESATURASE 1, ISOFORM A-RELATED"/>
    <property type="match status" value="1"/>
</dbReference>
<sequence>MKIVDFRMNSFDAADSGRNTGVVDGNILGSKSSILNSFSLPLLFMHISCAGVFFVPGGWPAFGIFALMYVLHVFALTAGYHRYFSHKSFKTSRAFQFILALLGTTAAQRDPLWWASHHRLHHQNSDTEEDVHSPRHHGFWWAHIGWVMKRELAQTDMSRVKDFAKYPELVWLNKHPYAPAFILAWLLLGIGSLIHWLKPALGITGWQFVFYGFFLSTVAVYHVTFCINSVAHMVGKRRYDVEDESRNNWLLGLLAMGEGWHNNHHRYSVCTRQGFRWWEIDLSYLLLRVLQWFHIVWDIREPPKSILVEQRT</sequence>
<reference evidence="14 15" key="1">
    <citation type="submission" date="2019-04" db="EMBL/GenBank/DDBJ databases">
        <authorList>
            <person name="Van Vliet M D."/>
        </authorList>
    </citation>
    <scope>NUCLEOTIDE SEQUENCE [LARGE SCALE GENOMIC DNA]</scope>
    <source>
        <strain evidence="14 15">F1</strain>
    </source>
</reference>
<proteinExistence type="inferred from homology"/>
<dbReference type="PRINTS" id="PR00075">
    <property type="entry name" value="FACDDSATRASE"/>
</dbReference>
<evidence type="ECO:0000256" key="5">
    <source>
        <dbReference type="ARBA" id="ARBA00022832"/>
    </source>
</evidence>
<keyword evidence="11" id="KW-0275">Fatty acid biosynthesis</keyword>
<evidence type="ECO:0000313" key="15">
    <source>
        <dbReference type="Proteomes" id="UP000366872"/>
    </source>
</evidence>
<dbReference type="GO" id="GO:0006633">
    <property type="term" value="P:fatty acid biosynthetic process"/>
    <property type="evidence" value="ECO:0007669"/>
    <property type="project" value="UniProtKB-KW"/>
</dbReference>
<evidence type="ECO:0000256" key="1">
    <source>
        <dbReference type="ARBA" id="ARBA00004141"/>
    </source>
</evidence>
<name>A0A6C2TVI6_PONDE</name>
<dbReference type="RefSeq" id="WP_222846994.1">
    <property type="nucleotide sequence ID" value="NZ_CAAHFG010000001.1"/>
</dbReference>
<evidence type="ECO:0000259" key="13">
    <source>
        <dbReference type="Pfam" id="PF00487"/>
    </source>
</evidence>